<dbReference type="PANTHER" id="PTHR46268">
    <property type="entry name" value="STRESS RESPONSE PROTEIN NHAX"/>
    <property type="match status" value="1"/>
</dbReference>
<dbReference type="EMBL" id="PPEL01000001">
    <property type="protein sequence ID" value="PNV66666.1"/>
    <property type="molecule type" value="Genomic_DNA"/>
</dbReference>
<dbReference type="InterPro" id="IPR014729">
    <property type="entry name" value="Rossmann-like_a/b/a_fold"/>
</dbReference>
<feature type="domain" description="UspA" evidence="2">
    <location>
        <begin position="7"/>
        <end position="145"/>
    </location>
</feature>
<name>A0A2K2U8K4_9ACTN</name>
<dbReference type="CDD" id="cd00293">
    <property type="entry name" value="USP-like"/>
    <property type="match status" value="1"/>
</dbReference>
<organism evidence="3 4">
    <name type="scientific">Rubneribacter badeniensis</name>
    <dbReference type="NCBI Taxonomy" id="2070688"/>
    <lineage>
        <taxon>Bacteria</taxon>
        <taxon>Bacillati</taxon>
        <taxon>Actinomycetota</taxon>
        <taxon>Coriobacteriia</taxon>
        <taxon>Eggerthellales</taxon>
        <taxon>Eggerthellaceae</taxon>
        <taxon>Rubneribacter</taxon>
    </lineage>
</organism>
<proteinExistence type="inferred from homology"/>
<comment type="caution">
    <text evidence="3">The sequence shown here is derived from an EMBL/GenBank/DDBJ whole genome shotgun (WGS) entry which is preliminary data.</text>
</comment>
<sequence>MMDTEGQRIFAALDETPASEAVARTALALAERDKGRLLFGHVADALPREATMGDLEALRRSAKERLERNLANVLKDARESKGIASFELAVEAGPAVRTVVESLMLPFEPDLVVCGRCRTARLRCRVATGVGAALLRAAPCNVLVVDASRSGRRA</sequence>
<gene>
    <name evidence="3" type="ORF">C2L80_00635</name>
</gene>
<dbReference type="AlphaFoldDB" id="A0A2K2U8K4"/>
<accession>A0A2K2U8K4</accession>
<dbReference type="PANTHER" id="PTHR46268:SF6">
    <property type="entry name" value="UNIVERSAL STRESS PROTEIN UP12"/>
    <property type="match status" value="1"/>
</dbReference>
<protein>
    <submittedName>
        <fullName evidence="3">Universal stress protein</fullName>
    </submittedName>
</protein>
<dbReference type="InterPro" id="IPR006016">
    <property type="entry name" value="UspA"/>
</dbReference>
<reference evidence="3 4" key="1">
    <citation type="journal article" date="2018" name="Int. J. Syst. Evol. Microbiol.">
        <title>Rubneribacter badeniensis gen. nov., sp. nov. and Enteroscipio rubneri gen. nov., sp. nov., new members of the Eggerthellaceae isolated from human faeces.</title>
        <authorList>
            <person name="Danylec N."/>
            <person name="Gobl A."/>
            <person name="Stoll D.A."/>
            <person name="Hetzer B."/>
            <person name="Kulling S.E."/>
            <person name="Huch M."/>
        </authorList>
    </citation>
    <scope>NUCLEOTIDE SEQUENCE [LARGE SCALE GENOMIC DNA]</scope>
    <source>
        <strain evidence="3 4">ResAG-85</strain>
    </source>
</reference>
<dbReference type="Gene3D" id="3.40.50.620">
    <property type="entry name" value="HUPs"/>
    <property type="match status" value="1"/>
</dbReference>
<evidence type="ECO:0000313" key="4">
    <source>
        <dbReference type="Proteomes" id="UP000236488"/>
    </source>
</evidence>
<dbReference type="SUPFAM" id="SSF52402">
    <property type="entry name" value="Adenine nucleotide alpha hydrolases-like"/>
    <property type="match status" value="1"/>
</dbReference>
<evidence type="ECO:0000256" key="1">
    <source>
        <dbReference type="ARBA" id="ARBA00008791"/>
    </source>
</evidence>
<evidence type="ECO:0000259" key="2">
    <source>
        <dbReference type="Pfam" id="PF00582"/>
    </source>
</evidence>
<dbReference type="Proteomes" id="UP000236488">
    <property type="component" value="Unassembled WGS sequence"/>
</dbReference>
<evidence type="ECO:0000313" key="3">
    <source>
        <dbReference type="EMBL" id="PNV66666.1"/>
    </source>
</evidence>
<keyword evidence="4" id="KW-1185">Reference proteome</keyword>
<dbReference type="RefSeq" id="WP_087195325.1">
    <property type="nucleotide sequence ID" value="NZ_DBEYRC010000142.1"/>
</dbReference>
<comment type="similarity">
    <text evidence="1">Belongs to the universal stress protein A family.</text>
</comment>
<dbReference type="Pfam" id="PF00582">
    <property type="entry name" value="Usp"/>
    <property type="match status" value="1"/>
</dbReference>